<dbReference type="SMART" id="SM00345">
    <property type="entry name" value="HTH_GNTR"/>
    <property type="match status" value="1"/>
</dbReference>
<dbReference type="SUPFAM" id="SSF46785">
    <property type="entry name" value="Winged helix' DNA-binding domain"/>
    <property type="match status" value="1"/>
</dbReference>
<gene>
    <name evidence="5" type="ORF">OCH239_00795</name>
</gene>
<proteinExistence type="predicted"/>
<dbReference type="CDD" id="cd07377">
    <property type="entry name" value="WHTH_GntR"/>
    <property type="match status" value="1"/>
</dbReference>
<keyword evidence="2" id="KW-0238">DNA-binding</keyword>
<dbReference type="InterPro" id="IPR000524">
    <property type="entry name" value="Tscrpt_reg_HTH_GntR"/>
</dbReference>
<organism evidence="5 6">
    <name type="scientific">Roseivivax halodurans JCM 10272</name>
    <dbReference type="NCBI Taxonomy" id="1449350"/>
    <lineage>
        <taxon>Bacteria</taxon>
        <taxon>Pseudomonadati</taxon>
        <taxon>Pseudomonadota</taxon>
        <taxon>Alphaproteobacteria</taxon>
        <taxon>Rhodobacterales</taxon>
        <taxon>Roseobacteraceae</taxon>
        <taxon>Roseivivax</taxon>
    </lineage>
</organism>
<sequence length="249" mass="28317">MRLAKLVAHVNNLVYKMGRFVRTPAPRRSEGWDVKRSDRIAETLEGLIIDGTFADGERLDEVQLAGRFEVSRTPLREAFQRLAISGLVEQIPRRGVFVRQPGPVQLVEMFEVMAELEAACARLAAARISDEALEEMKAINARCLEAVELRDTDGYYYENERFHAILYRQSGNSFLQSECQRLHRRLTPFRRLQLRSRGRLSQSMAEHEAIVAALEEGDAQRAAAETRLHVAVQGEKFQHLMSSLRPAAE</sequence>
<dbReference type="STRING" id="1449350.OCH239_00795"/>
<evidence type="ECO:0000256" key="2">
    <source>
        <dbReference type="ARBA" id="ARBA00023125"/>
    </source>
</evidence>
<evidence type="ECO:0000256" key="3">
    <source>
        <dbReference type="ARBA" id="ARBA00023163"/>
    </source>
</evidence>
<dbReference type="EMBL" id="JALZ01000001">
    <property type="protein sequence ID" value="ETX16406.1"/>
    <property type="molecule type" value="Genomic_DNA"/>
</dbReference>
<dbReference type="Gene3D" id="1.10.10.10">
    <property type="entry name" value="Winged helix-like DNA-binding domain superfamily/Winged helix DNA-binding domain"/>
    <property type="match status" value="1"/>
</dbReference>
<comment type="caution">
    <text evidence="5">The sequence shown here is derived from an EMBL/GenBank/DDBJ whole genome shotgun (WGS) entry which is preliminary data.</text>
</comment>
<feature type="domain" description="HTH gntR-type" evidence="4">
    <location>
        <begin position="34"/>
        <end position="101"/>
    </location>
</feature>
<dbReference type="InterPro" id="IPR036388">
    <property type="entry name" value="WH-like_DNA-bd_sf"/>
</dbReference>
<dbReference type="GO" id="GO:0003677">
    <property type="term" value="F:DNA binding"/>
    <property type="evidence" value="ECO:0007669"/>
    <property type="project" value="UniProtKB-KW"/>
</dbReference>
<keyword evidence="3" id="KW-0804">Transcription</keyword>
<dbReference type="Pfam" id="PF07729">
    <property type="entry name" value="FCD"/>
    <property type="match status" value="1"/>
</dbReference>
<accession>X7EMM9</accession>
<protein>
    <submittedName>
        <fullName evidence="5">AsnC family transcriptional regulator</fullName>
    </submittedName>
</protein>
<dbReference type="GO" id="GO:0003700">
    <property type="term" value="F:DNA-binding transcription factor activity"/>
    <property type="evidence" value="ECO:0007669"/>
    <property type="project" value="InterPro"/>
</dbReference>
<evidence type="ECO:0000313" key="6">
    <source>
        <dbReference type="Proteomes" id="UP000022447"/>
    </source>
</evidence>
<dbReference type="SMART" id="SM00895">
    <property type="entry name" value="FCD"/>
    <property type="match status" value="1"/>
</dbReference>
<dbReference type="Gene3D" id="1.20.120.530">
    <property type="entry name" value="GntR ligand-binding domain-like"/>
    <property type="match status" value="1"/>
</dbReference>
<keyword evidence="6" id="KW-1185">Reference proteome</keyword>
<dbReference type="AlphaFoldDB" id="X7EMM9"/>
<dbReference type="PROSITE" id="PS50949">
    <property type="entry name" value="HTH_GNTR"/>
    <property type="match status" value="1"/>
</dbReference>
<dbReference type="InterPro" id="IPR036390">
    <property type="entry name" value="WH_DNA-bd_sf"/>
</dbReference>
<dbReference type="Pfam" id="PF00392">
    <property type="entry name" value="GntR"/>
    <property type="match status" value="1"/>
</dbReference>
<evidence type="ECO:0000256" key="1">
    <source>
        <dbReference type="ARBA" id="ARBA00023015"/>
    </source>
</evidence>
<keyword evidence="1" id="KW-0805">Transcription regulation</keyword>
<dbReference type="SUPFAM" id="SSF48008">
    <property type="entry name" value="GntR ligand-binding domain-like"/>
    <property type="match status" value="1"/>
</dbReference>
<dbReference type="PANTHER" id="PTHR43537">
    <property type="entry name" value="TRANSCRIPTIONAL REGULATOR, GNTR FAMILY"/>
    <property type="match status" value="1"/>
</dbReference>
<evidence type="ECO:0000259" key="4">
    <source>
        <dbReference type="PROSITE" id="PS50949"/>
    </source>
</evidence>
<dbReference type="InterPro" id="IPR008920">
    <property type="entry name" value="TF_FadR/GntR_C"/>
</dbReference>
<dbReference type="PATRIC" id="fig|1449350.3.peg.160"/>
<dbReference type="PANTHER" id="PTHR43537:SF49">
    <property type="entry name" value="TRANSCRIPTIONAL REGULATORY PROTEIN"/>
    <property type="match status" value="1"/>
</dbReference>
<name>X7EMM9_9RHOB</name>
<dbReference type="InterPro" id="IPR011711">
    <property type="entry name" value="GntR_C"/>
</dbReference>
<reference evidence="5 6" key="1">
    <citation type="submission" date="2014-01" db="EMBL/GenBank/DDBJ databases">
        <title>Roseivivax halodurans JCM 10272 Genome Sequencing.</title>
        <authorList>
            <person name="Lai Q."/>
            <person name="Li G."/>
            <person name="Shao Z."/>
        </authorList>
    </citation>
    <scope>NUCLEOTIDE SEQUENCE [LARGE SCALE GENOMIC DNA]</scope>
    <source>
        <strain evidence="5 6">JCM 10272</strain>
    </source>
</reference>
<dbReference type="Proteomes" id="UP000022447">
    <property type="component" value="Unassembled WGS sequence"/>
</dbReference>
<evidence type="ECO:0000313" key="5">
    <source>
        <dbReference type="EMBL" id="ETX16406.1"/>
    </source>
</evidence>
<dbReference type="eggNOG" id="COG1802">
    <property type="taxonomic scope" value="Bacteria"/>
</dbReference>